<evidence type="ECO:0000313" key="1">
    <source>
        <dbReference type="EMBL" id="WDV08801.1"/>
    </source>
</evidence>
<dbReference type="KEGG" id="liu:OU989_10120"/>
<name>A0AAJ5UT85_9BACI</name>
<gene>
    <name evidence="1" type="ORF">OU989_10120</name>
</gene>
<reference evidence="1" key="1">
    <citation type="submission" date="2022-11" db="EMBL/GenBank/DDBJ databases">
        <title>Lysinibacillus irui.</title>
        <authorList>
            <person name="Akintayo S.O."/>
        </authorList>
    </citation>
    <scope>NUCLEOTIDE SEQUENCE</scope>
    <source>
        <strain evidence="1">IRB4-01</strain>
    </source>
</reference>
<organism evidence="1 2">
    <name type="scientific">Lysinibacillus irui</name>
    <dbReference type="NCBI Taxonomy" id="2998077"/>
    <lineage>
        <taxon>Bacteria</taxon>
        <taxon>Bacillati</taxon>
        <taxon>Bacillota</taxon>
        <taxon>Bacilli</taxon>
        <taxon>Bacillales</taxon>
        <taxon>Bacillaceae</taxon>
        <taxon>Lysinibacillus</taxon>
    </lineage>
</organism>
<dbReference type="AlphaFoldDB" id="A0AAJ5UT85"/>
<accession>A0AAJ5UT85</accession>
<dbReference type="EMBL" id="CP113527">
    <property type="protein sequence ID" value="WDV08801.1"/>
    <property type="molecule type" value="Genomic_DNA"/>
</dbReference>
<protein>
    <submittedName>
        <fullName evidence="1">Uncharacterized protein</fullName>
    </submittedName>
</protein>
<dbReference type="Proteomes" id="UP001219585">
    <property type="component" value="Chromosome"/>
</dbReference>
<dbReference type="RefSeq" id="WP_274797013.1">
    <property type="nucleotide sequence ID" value="NZ_CP113527.1"/>
</dbReference>
<proteinExistence type="predicted"/>
<evidence type="ECO:0000313" key="2">
    <source>
        <dbReference type="Proteomes" id="UP001219585"/>
    </source>
</evidence>
<sequence>MSKMPSKGYDDPRLEEIDEEICVLLQLRKEQFSHTPGFPTDETITEWAQKYGLDDLFLTMLFSLIRSEKYYQAKVEPTGFLQYIPVLQTVEAGERLYTVSYIRQYENASVVQLLIDWDAQQDATQRIHEKLDCKYLKLFIDDHYECRNTGASGSDGHESNKFVVTPPLPDDIQGLDFVFTEYHDVFEEKPTGFTVTIHC</sequence>